<dbReference type="InterPro" id="IPR012912">
    <property type="entry name" value="Plasmid_pRiA4b_Orf3-like"/>
</dbReference>
<gene>
    <name evidence="2" type="ORF">NCTC13350_01928</name>
    <name evidence="3" type="ORF">NCTC13350_02041</name>
</gene>
<dbReference type="PANTHER" id="PTHR41878:SF1">
    <property type="entry name" value="TNPR PROTEIN"/>
    <property type="match status" value="1"/>
</dbReference>
<name>A0A378ZV83_9HYPH</name>
<sequence length="218" mass="24605">MELDIGTITPGIGIMTSNKRIARLHIKLDHVEPSIWRRVEVPITTSLKGLHDVIQAVMLFEDYHLFEFNAGGKRYAVPDPEGDFGRETYAARNVRIGALVDRGITAFDYTYDFGDDWRHSITIEAVTDADPALEYPRFVDGERRAPPEDVGGLPGFEDFLKAMAKPRHPQHHEVADWYGGLFDPSDIGTDMIRERIAKLARRRTLGKAGFAKSQNKCH</sequence>
<dbReference type="EMBL" id="UGSK01000001">
    <property type="protein sequence ID" value="SUB00998.1"/>
    <property type="molecule type" value="Genomic_DNA"/>
</dbReference>
<dbReference type="SUPFAM" id="SSF159941">
    <property type="entry name" value="MM3350-like"/>
    <property type="match status" value="1"/>
</dbReference>
<dbReference type="Proteomes" id="UP000255000">
    <property type="component" value="Unassembled WGS sequence"/>
</dbReference>
<dbReference type="EMBL" id="UGSK01000001">
    <property type="protein sequence ID" value="SUB01107.1"/>
    <property type="molecule type" value="Genomic_DNA"/>
</dbReference>
<evidence type="ECO:0000259" key="1">
    <source>
        <dbReference type="Pfam" id="PF07929"/>
    </source>
</evidence>
<evidence type="ECO:0000313" key="3">
    <source>
        <dbReference type="EMBL" id="SUB01107.1"/>
    </source>
</evidence>
<organism evidence="2 4">
    <name type="scientific">Pannonibacter phragmitetus</name>
    <dbReference type="NCBI Taxonomy" id="121719"/>
    <lineage>
        <taxon>Bacteria</taxon>
        <taxon>Pseudomonadati</taxon>
        <taxon>Pseudomonadota</taxon>
        <taxon>Alphaproteobacteria</taxon>
        <taxon>Hyphomicrobiales</taxon>
        <taxon>Stappiaceae</taxon>
        <taxon>Pannonibacter</taxon>
    </lineage>
</organism>
<proteinExistence type="predicted"/>
<dbReference type="Pfam" id="PF07929">
    <property type="entry name" value="PRiA4_ORF3"/>
    <property type="match status" value="1"/>
</dbReference>
<evidence type="ECO:0000313" key="2">
    <source>
        <dbReference type="EMBL" id="SUB00998.1"/>
    </source>
</evidence>
<feature type="domain" description="Plasmid pRiA4b Orf3-like" evidence="1">
    <location>
        <begin position="21"/>
        <end position="187"/>
    </location>
</feature>
<accession>A0A378ZV83</accession>
<dbReference type="InterPro" id="IPR024047">
    <property type="entry name" value="MM3350-like_sf"/>
</dbReference>
<dbReference type="AlphaFoldDB" id="A0A378ZV83"/>
<dbReference type="PANTHER" id="PTHR41878">
    <property type="entry name" value="LEXA REPRESSOR-RELATED"/>
    <property type="match status" value="1"/>
</dbReference>
<protein>
    <submittedName>
        <fullName evidence="2">Plasmid pRiA4b ORF-3-like protein</fullName>
    </submittedName>
</protein>
<dbReference type="RefSeq" id="WP_244296112.1">
    <property type="nucleotide sequence ID" value="NZ_UGSK01000001.1"/>
</dbReference>
<reference evidence="2 4" key="1">
    <citation type="submission" date="2018-06" db="EMBL/GenBank/DDBJ databases">
        <authorList>
            <consortium name="Pathogen Informatics"/>
            <person name="Doyle S."/>
        </authorList>
    </citation>
    <scope>NUCLEOTIDE SEQUENCE [LARGE SCALE GENOMIC DNA]</scope>
    <source>
        <strain evidence="2 4">NCTC13350</strain>
    </source>
</reference>
<dbReference type="Gene3D" id="3.10.290.30">
    <property type="entry name" value="MM3350-like"/>
    <property type="match status" value="1"/>
</dbReference>
<evidence type="ECO:0000313" key="4">
    <source>
        <dbReference type="Proteomes" id="UP000255000"/>
    </source>
</evidence>